<dbReference type="Proteomes" id="UP000288805">
    <property type="component" value="Unassembled WGS sequence"/>
</dbReference>
<proteinExistence type="predicted"/>
<sequence>MVALSHFFPICCRDGRIKVIGGDNIEGLFISPKQLPYKYLEFLQNQGFLVSISNDDEIQCASSSSFSLFNNIAVSLVP</sequence>
<evidence type="ECO:0000313" key="1">
    <source>
        <dbReference type="EMBL" id="RVW32463.1"/>
    </source>
</evidence>
<dbReference type="AlphaFoldDB" id="A0A438DAH9"/>
<evidence type="ECO:0000313" key="2">
    <source>
        <dbReference type="Proteomes" id="UP000288805"/>
    </source>
</evidence>
<accession>A0A438DAH9</accession>
<name>A0A438DAH9_VITVI</name>
<gene>
    <name evidence="1" type="ORF">CK203_081273</name>
</gene>
<organism evidence="1 2">
    <name type="scientific">Vitis vinifera</name>
    <name type="common">Grape</name>
    <dbReference type="NCBI Taxonomy" id="29760"/>
    <lineage>
        <taxon>Eukaryota</taxon>
        <taxon>Viridiplantae</taxon>
        <taxon>Streptophyta</taxon>
        <taxon>Embryophyta</taxon>
        <taxon>Tracheophyta</taxon>
        <taxon>Spermatophyta</taxon>
        <taxon>Magnoliopsida</taxon>
        <taxon>eudicotyledons</taxon>
        <taxon>Gunneridae</taxon>
        <taxon>Pentapetalae</taxon>
        <taxon>rosids</taxon>
        <taxon>Vitales</taxon>
        <taxon>Vitaceae</taxon>
        <taxon>Viteae</taxon>
        <taxon>Vitis</taxon>
    </lineage>
</organism>
<reference evidence="1 2" key="1">
    <citation type="journal article" date="2018" name="PLoS Genet.">
        <title>Population sequencing reveals clonal diversity and ancestral inbreeding in the grapevine cultivar Chardonnay.</title>
        <authorList>
            <person name="Roach M.J."/>
            <person name="Johnson D.L."/>
            <person name="Bohlmann J."/>
            <person name="van Vuuren H.J."/>
            <person name="Jones S.J."/>
            <person name="Pretorius I.S."/>
            <person name="Schmidt S.A."/>
            <person name="Borneman A.R."/>
        </authorList>
    </citation>
    <scope>NUCLEOTIDE SEQUENCE [LARGE SCALE GENOMIC DNA]</scope>
    <source>
        <strain evidence="2">cv. Chardonnay</strain>
        <tissue evidence="1">Leaf</tissue>
    </source>
</reference>
<comment type="caution">
    <text evidence="1">The sequence shown here is derived from an EMBL/GenBank/DDBJ whole genome shotgun (WGS) entry which is preliminary data.</text>
</comment>
<dbReference type="PANTHER" id="PTHR10241">
    <property type="entry name" value="LETHAL 2 GIANT LARVAE PROTEIN"/>
    <property type="match status" value="1"/>
</dbReference>
<protein>
    <submittedName>
        <fullName evidence="1">Uncharacterized protein</fullName>
    </submittedName>
</protein>
<dbReference type="EMBL" id="QGNW01001714">
    <property type="protein sequence ID" value="RVW32463.1"/>
    <property type="molecule type" value="Genomic_DNA"/>
</dbReference>
<dbReference type="PANTHER" id="PTHR10241:SF25">
    <property type="entry name" value="TOMOSYN, ISOFORM C"/>
    <property type="match status" value="1"/>
</dbReference>
<dbReference type="OrthoDB" id="19944at2759"/>